<keyword evidence="5" id="KW-0808">Transferase</keyword>
<evidence type="ECO:0000256" key="9">
    <source>
        <dbReference type="ARBA" id="ARBA00023012"/>
    </source>
</evidence>
<dbReference type="RefSeq" id="WP_055037323.1">
    <property type="nucleotide sequence ID" value="NZ_AP014854.2"/>
</dbReference>
<keyword evidence="10 11" id="KW-0472">Membrane</keyword>
<name>A0A182D562_BLAVI</name>
<dbReference type="InterPro" id="IPR036890">
    <property type="entry name" value="HATPase_C_sf"/>
</dbReference>
<dbReference type="KEGG" id="bvr:BVIR_1783"/>
<feature type="domain" description="Histidine kinase" evidence="12">
    <location>
        <begin position="249"/>
        <end position="451"/>
    </location>
</feature>
<feature type="transmembrane region" description="Helical" evidence="11">
    <location>
        <begin position="12"/>
        <end position="33"/>
    </location>
</feature>
<evidence type="ECO:0000256" key="2">
    <source>
        <dbReference type="ARBA" id="ARBA00004370"/>
    </source>
</evidence>
<keyword evidence="8 11" id="KW-1133">Transmembrane helix</keyword>
<comment type="subcellular location">
    <subcellularLocation>
        <location evidence="2">Membrane</location>
    </subcellularLocation>
</comment>
<comment type="catalytic activity">
    <reaction evidence="1">
        <text>ATP + protein L-histidine = ADP + protein N-phospho-L-histidine.</text>
        <dbReference type="EC" id="2.7.13.3"/>
    </reaction>
</comment>
<feature type="transmembrane region" description="Helical" evidence="11">
    <location>
        <begin position="173"/>
        <end position="194"/>
    </location>
</feature>
<evidence type="ECO:0000259" key="13">
    <source>
        <dbReference type="PROSITE" id="PS50885"/>
    </source>
</evidence>
<dbReference type="OrthoDB" id="9809567at2"/>
<evidence type="ECO:0000313" key="14">
    <source>
        <dbReference type="EMBL" id="BAS00555.1"/>
    </source>
</evidence>
<evidence type="ECO:0000256" key="8">
    <source>
        <dbReference type="ARBA" id="ARBA00022989"/>
    </source>
</evidence>
<dbReference type="GO" id="GO:0000160">
    <property type="term" value="P:phosphorelay signal transduction system"/>
    <property type="evidence" value="ECO:0007669"/>
    <property type="project" value="UniProtKB-KW"/>
</dbReference>
<evidence type="ECO:0000256" key="6">
    <source>
        <dbReference type="ARBA" id="ARBA00022692"/>
    </source>
</evidence>
<dbReference type="PRINTS" id="PR00344">
    <property type="entry name" value="BCTRLSENSOR"/>
</dbReference>
<dbReference type="InterPro" id="IPR003594">
    <property type="entry name" value="HATPase_dom"/>
</dbReference>
<evidence type="ECO:0000256" key="5">
    <source>
        <dbReference type="ARBA" id="ARBA00022679"/>
    </source>
</evidence>
<dbReference type="AlphaFoldDB" id="A0A182D562"/>
<dbReference type="GO" id="GO:0004673">
    <property type="term" value="F:protein histidine kinase activity"/>
    <property type="evidence" value="ECO:0007669"/>
    <property type="project" value="UniProtKB-EC"/>
</dbReference>
<evidence type="ECO:0000256" key="4">
    <source>
        <dbReference type="ARBA" id="ARBA00022553"/>
    </source>
</evidence>
<evidence type="ECO:0000256" key="10">
    <source>
        <dbReference type="ARBA" id="ARBA00023136"/>
    </source>
</evidence>
<reference evidence="14" key="1">
    <citation type="journal article" date="2015" name="Genome Announc.">
        <title>Complete Genome Sequence of the Bacteriochlorophyll b-Producing Photosynthetic Bacterium Blastochloris viridis.</title>
        <authorList>
            <person name="Tsukatani Y."/>
            <person name="Hirose Y."/>
            <person name="Harada J."/>
            <person name="Misawa N."/>
            <person name="Mori K."/>
            <person name="Inoue K."/>
            <person name="Tamiaki H."/>
        </authorList>
    </citation>
    <scope>NUCLEOTIDE SEQUENCE [LARGE SCALE GENOMIC DNA]</scope>
    <source>
        <strain evidence="14">DSM 133</strain>
    </source>
</reference>
<proteinExistence type="predicted"/>
<dbReference type="EC" id="2.7.13.3" evidence="3"/>
<evidence type="ECO:0000256" key="1">
    <source>
        <dbReference type="ARBA" id="ARBA00000085"/>
    </source>
</evidence>
<evidence type="ECO:0000259" key="12">
    <source>
        <dbReference type="PROSITE" id="PS50109"/>
    </source>
</evidence>
<dbReference type="SUPFAM" id="SSF55874">
    <property type="entry name" value="ATPase domain of HSP90 chaperone/DNA topoisomerase II/histidine kinase"/>
    <property type="match status" value="1"/>
</dbReference>
<keyword evidence="4" id="KW-0597">Phosphoprotein</keyword>
<keyword evidence="6 11" id="KW-0812">Transmembrane</keyword>
<dbReference type="PROSITE" id="PS50885">
    <property type="entry name" value="HAMP"/>
    <property type="match status" value="1"/>
</dbReference>
<dbReference type="InterPro" id="IPR050428">
    <property type="entry name" value="TCS_sensor_his_kinase"/>
</dbReference>
<dbReference type="SMART" id="SM00387">
    <property type="entry name" value="HATPase_c"/>
    <property type="match status" value="1"/>
</dbReference>
<evidence type="ECO:0000256" key="11">
    <source>
        <dbReference type="SAM" id="Phobius"/>
    </source>
</evidence>
<dbReference type="GO" id="GO:0005886">
    <property type="term" value="C:plasma membrane"/>
    <property type="evidence" value="ECO:0007669"/>
    <property type="project" value="TreeGrafter"/>
</dbReference>
<dbReference type="CDD" id="cd00075">
    <property type="entry name" value="HATPase"/>
    <property type="match status" value="1"/>
</dbReference>
<accession>A0A182D562</accession>
<organism evidence="14">
    <name type="scientific">Blastochloris viridis</name>
    <name type="common">Rhodopseudomonas viridis</name>
    <dbReference type="NCBI Taxonomy" id="1079"/>
    <lineage>
        <taxon>Bacteria</taxon>
        <taxon>Pseudomonadati</taxon>
        <taxon>Pseudomonadota</taxon>
        <taxon>Alphaproteobacteria</taxon>
        <taxon>Hyphomicrobiales</taxon>
        <taxon>Blastochloridaceae</taxon>
        <taxon>Blastochloris</taxon>
    </lineage>
</organism>
<evidence type="ECO:0000256" key="3">
    <source>
        <dbReference type="ARBA" id="ARBA00012438"/>
    </source>
</evidence>
<dbReference type="Pfam" id="PF02518">
    <property type="entry name" value="HATPase_c"/>
    <property type="match status" value="1"/>
</dbReference>
<dbReference type="Gene3D" id="3.30.565.10">
    <property type="entry name" value="Histidine kinase-like ATPase, C-terminal domain"/>
    <property type="match status" value="1"/>
</dbReference>
<dbReference type="PANTHER" id="PTHR45436:SF5">
    <property type="entry name" value="SENSOR HISTIDINE KINASE TRCS"/>
    <property type="match status" value="1"/>
</dbReference>
<keyword evidence="9" id="KW-0902">Two-component regulatory system</keyword>
<keyword evidence="7 14" id="KW-0418">Kinase</keyword>
<dbReference type="InterPro" id="IPR003660">
    <property type="entry name" value="HAMP_dom"/>
</dbReference>
<dbReference type="PANTHER" id="PTHR45436">
    <property type="entry name" value="SENSOR HISTIDINE KINASE YKOH"/>
    <property type="match status" value="1"/>
</dbReference>
<evidence type="ECO:0000256" key="7">
    <source>
        <dbReference type="ARBA" id="ARBA00022777"/>
    </source>
</evidence>
<dbReference type="PROSITE" id="PS50109">
    <property type="entry name" value="HIS_KIN"/>
    <property type="match status" value="1"/>
</dbReference>
<dbReference type="InterPro" id="IPR005467">
    <property type="entry name" value="His_kinase_dom"/>
</dbReference>
<sequence length="456" mass="47488">MIAGSLRLRLFAAGAVSILLALGLAALGLSALFERHVERRMADDLTTLVDRVVAELDRGDDGRLQVIDPPDDPRFDKPLSGLYWQVSGEPAGVIDRSRSLWDAELALPADELSESVRHNHRIRGPGGAELLAVERRVMLSQRLGGGAVRAVVAQDVSALAAATAAFTGDLLPFLGVIALVLVAASAAQVAVGLAPLKAVRTRLAAIRTGAAERLGTAFPDEVRPLAAEVDALLDQRAQQIEAARTRAGDLAHGFKTPLQVLAGGVNRLRAKGETAIAADLAAIGETMRRHVERELARSRQTTSTNTARAKLAAVADQVIGVVRRTPRGSRLGWSNDVPAELAARILPEDLAEILGNLVENAARHAEDEVCVRGAAEGDTVVLQVVDDGPGIPAERVAEALKRGGRLDLTGSGTGLGLAIAADLAEAWGGAVTLGPTAPGAMTAVVRLPRAADPASG</sequence>
<protein>
    <recommendedName>
        <fullName evidence="3">histidine kinase</fullName>
        <ecNumber evidence="3">2.7.13.3</ecNumber>
    </recommendedName>
</protein>
<dbReference type="EMBL" id="AP014854">
    <property type="protein sequence ID" value="BAS00555.1"/>
    <property type="molecule type" value="Genomic_DNA"/>
</dbReference>
<gene>
    <name evidence="14" type="ORF">BV133_2961</name>
</gene>
<feature type="domain" description="HAMP" evidence="13">
    <location>
        <begin position="190"/>
        <end position="241"/>
    </location>
</feature>
<dbReference type="InterPro" id="IPR004358">
    <property type="entry name" value="Sig_transdc_His_kin-like_C"/>
</dbReference>